<dbReference type="InterPro" id="IPR036582">
    <property type="entry name" value="Mao_N_sf"/>
</dbReference>
<feature type="domain" description="Copper amine oxidase-like N-terminal" evidence="2">
    <location>
        <begin position="27"/>
        <end position="136"/>
    </location>
</feature>
<evidence type="ECO:0000259" key="2">
    <source>
        <dbReference type="Pfam" id="PF07833"/>
    </source>
</evidence>
<name>A0ABS4GL44_9BACL</name>
<dbReference type="Proteomes" id="UP001519343">
    <property type="component" value="Unassembled WGS sequence"/>
</dbReference>
<dbReference type="Pfam" id="PF07833">
    <property type="entry name" value="Cu_amine_oxidN1"/>
    <property type="match status" value="1"/>
</dbReference>
<accession>A0ABS4GL44</accession>
<evidence type="ECO:0000313" key="3">
    <source>
        <dbReference type="EMBL" id="MBP1930976.1"/>
    </source>
</evidence>
<dbReference type="Gene3D" id="3.30.457.10">
    <property type="entry name" value="Copper amine oxidase-like, N-terminal domain"/>
    <property type="match status" value="1"/>
</dbReference>
<proteinExistence type="predicted"/>
<feature type="chain" id="PRO_5046228547" description="Copper amine oxidase-like N-terminal domain-containing protein" evidence="1">
    <location>
        <begin position="21"/>
        <end position="404"/>
    </location>
</feature>
<dbReference type="EMBL" id="JAGGKT010000002">
    <property type="protein sequence ID" value="MBP1930976.1"/>
    <property type="molecule type" value="Genomic_DNA"/>
</dbReference>
<sequence>MKFFILTLLISFFVLIPAFSATSLQVVVDGQPVQFLNVSPYLDQQTGRTMVPVRFIAERLGISVQWKEAQNQVVFRAENKEIIVPIKEKYAYVNGNKMALDSPAVIKNQRTMIPLRFISEGFGVDVNWIAESNQVHVTTQKALPRSTWVWEAKIIKTDPNQVLEFARNNHLDSIYLQADRDVDESFYRMFISRATDQGMEVEALGGAPRWVKKENQHEIMKHLEWVNTYNTSARSNEKFAGLHFDIEPYLLDDWGTKRENVLQKWVDTIRLIEKETRGMGLKVAYDVPFWIYQYDLPGDGSSLSAWLLERADQLVIMDYRNFALGRNGIVENARPILEEAVKLGKQVIVAVDSAQSKEGDHTTFYSRDVEEMKIELKLAAIELSRYSSFGGFAVHDYKNWRLMK</sequence>
<keyword evidence="4" id="KW-1185">Reference proteome</keyword>
<gene>
    <name evidence="3" type="ORF">J2Z37_000973</name>
</gene>
<protein>
    <recommendedName>
        <fullName evidence="2">Copper amine oxidase-like N-terminal domain-containing protein</fullName>
    </recommendedName>
</protein>
<feature type="signal peptide" evidence="1">
    <location>
        <begin position="1"/>
        <end position="20"/>
    </location>
</feature>
<evidence type="ECO:0000256" key="1">
    <source>
        <dbReference type="SAM" id="SignalP"/>
    </source>
</evidence>
<organism evidence="3 4">
    <name type="scientific">Ammoniphilus resinae</name>
    <dbReference type="NCBI Taxonomy" id="861532"/>
    <lineage>
        <taxon>Bacteria</taxon>
        <taxon>Bacillati</taxon>
        <taxon>Bacillota</taxon>
        <taxon>Bacilli</taxon>
        <taxon>Bacillales</taxon>
        <taxon>Paenibacillaceae</taxon>
        <taxon>Aneurinibacillus group</taxon>
        <taxon>Ammoniphilus</taxon>
    </lineage>
</organism>
<reference evidence="3 4" key="1">
    <citation type="submission" date="2021-03" db="EMBL/GenBank/DDBJ databases">
        <title>Genomic Encyclopedia of Type Strains, Phase IV (KMG-IV): sequencing the most valuable type-strain genomes for metagenomic binning, comparative biology and taxonomic classification.</title>
        <authorList>
            <person name="Goeker M."/>
        </authorList>
    </citation>
    <scope>NUCLEOTIDE SEQUENCE [LARGE SCALE GENOMIC DNA]</scope>
    <source>
        <strain evidence="3 4">DSM 24738</strain>
    </source>
</reference>
<keyword evidence="1" id="KW-0732">Signal</keyword>
<comment type="caution">
    <text evidence="3">The sequence shown here is derived from an EMBL/GenBank/DDBJ whole genome shotgun (WGS) entry which is preliminary data.</text>
</comment>
<evidence type="ECO:0000313" key="4">
    <source>
        <dbReference type="Proteomes" id="UP001519343"/>
    </source>
</evidence>
<dbReference type="InterPro" id="IPR012854">
    <property type="entry name" value="Cu_amine_oxidase-like_N"/>
</dbReference>
<dbReference type="SUPFAM" id="SSF55383">
    <property type="entry name" value="Copper amine oxidase, domain N"/>
    <property type="match status" value="1"/>
</dbReference>